<dbReference type="OrthoDB" id="7158585at2"/>
<accession>A0A1H8UIX4</accession>
<protein>
    <submittedName>
        <fullName evidence="7">O-acetylserine/cysteine efflux transporter</fullName>
    </submittedName>
</protein>
<dbReference type="PANTHER" id="PTHR32322:SF9">
    <property type="entry name" value="AMINO-ACID METABOLITE EFFLUX PUMP-RELATED"/>
    <property type="match status" value="1"/>
</dbReference>
<dbReference type="AlphaFoldDB" id="A0A1H8UIX4"/>
<feature type="domain" description="EamA" evidence="6">
    <location>
        <begin position="141"/>
        <end position="280"/>
    </location>
</feature>
<dbReference type="Pfam" id="PF00892">
    <property type="entry name" value="EamA"/>
    <property type="match status" value="2"/>
</dbReference>
<evidence type="ECO:0000256" key="4">
    <source>
        <dbReference type="ARBA" id="ARBA00023136"/>
    </source>
</evidence>
<gene>
    <name evidence="7" type="ORF">SAMN05216333_13614</name>
</gene>
<dbReference type="EMBL" id="FODO01000036">
    <property type="protein sequence ID" value="SEP03111.1"/>
    <property type="molecule type" value="Genomic_DNA"/>
</dbReference>
<comment type="subcellular location">
    <subcellularLocation>
        <location evidence="1">Membrane</location>
        <topology evidence="1">Multi-pass membrane protein</topology>
    </subcellularLocation>
</comment>
<sequence>MHPQHIALAIAVAVIWGFNFVMIKAGLEELPPILLCALRFFFAALPAVFFIRRPSIAFGQVVAFGLVMFALQFTLLFLGMTAGTTAGLASLLLQVQVFFTILLAVMFLHEKPSVWQIAGAIISFSGIGLVAANLGSDISVLGMGLIIAAAASWGAGNLISKRLGKIDMLALVIWGSFVAWPPLLLVSFIFEQNFWVLESLSGLTWRSAAAIGYNAYPVTLLGFAAWNWLMSHYPAATVAPFSLLVPVFGFASSAWVVDESIYPWKIGAAALIIAGLCINLLATRLTARNYRS</sequence>
<evidence type="ECO:0000256" key="1">
    <source>
        <dbReference type="ARBA" id="ARBA00004141"/>
    </source>
</evidence>
<evidence type="ECO:0000256" key="3">
    <source>
        <dbReference type="ARBA" id="ARBA00022989"/>
    </source>
</evidence>
<keyword evidence="3 5" id="KW-1133">Transmembrane helix</keyword>
<evidence type="ECO:0000259" key="6">
    <source>
        <dbReference type="Pfam" id="PF00892"/>
    </source>
</evidence>
<feature type="transmembrane region" description="Helical" evidence="5">
    <location>
        <begin position="58"/>
        <end position="80"/>
    </location>
</feature>
<feature type="transmembrane region" description="Helical" evidence="5">
    <location>
        <begin position="32"/>
        <end position="51"/>
    </location>
</feature>
<dbReference type="STRING" id="42354.SAMN05216333_13614"/>
<keyword evidence="2 5" id="KW-0812">Transmembrane</keyword>
<feature type="transmembrane region" description="Helical" evidence="5">
    <location>
        <begin position="7"/>
        <end position="26"/>
    </location>
</feature>
<feature type="transmembrane region" description="Helical" evidence="5">
    <location>
        <begin position="262"/>
        <end position="282"/>
    </location>
</feature>
<dbReference type="InterPro" id="IPR050638">
    <property type="entry name" value="AA-Vitamin_Transporters"/>
</dbReference>
<feature type="transmembrane region" description="Helical" evidence="5">
    <location>
        <begin position="168"/>
        <end position="190"/>
    </location>
</feature>
<keyword evidence="4 5" id="KW-0472">Membrane</keyword>
<dbReference type="InterPro" id="IPR000620">
    <property type="entry name" value="EamA_dom"/>
</dbReference>
<dbReference type="SUPFAM" id="SSF103481">
    <property type="entry name" value="Multidrug resistance efflux transporter EmrE"/>
    <property type="match status" value="2"/>
</dbReference>
<dbReference type="PANTHER" id="PTHR32322">
    <property type="entry name" value="INNER MEMBRANE TRANSPORTER"/>
    <property type="match status" value="1"/>
</dbReference>
<feature type="transmembrane region" description="Helical" evidence="5">
    <location>
        <begin position="210"/>
        <end position="229"/>
    </location>
</feature>
<dbReference type="Proteomes" id="UP000198814">
    <property type="component" value="Unassembled WGS sequence"/>
</dbReference>
<feature type="transmembrane region" description="Helical" evidence="5">
    <location>
        <begin position="138"/>
        <end position="156"/>
    </location>
</feature>
<dbReference type="InterPro" id="IPR037185">
    <property type="entry name" value="EmrE-like"/>
</dbReference>
<keyword evidence="8" id="KW-1185">Reference proteome</keyword>
<dbReference type="GO" id="GO:0016020">
    <property type="term" value="C:membrane"/>
    <property type="evidence" value="ECO:0007669"/>
    <property type="project" value="UniProtKB-SubCell"/>
</dbReference>
<feature type="transmembrane region" description="Helical" evidence="5">
    <location>
        <begin position="236"/>
        <end position="256"/>
    </location>
</feature>
<evidence type="ECO:0000313" key="8">
    <source>
        <dbReference type="Proteomes" id="UP000198814"/>
    </source>
</evidence>
<reference evidence="8" key="1">
    <citation type="submission" date="2016-10" db="EMBL/GenBank/DDBJ databases">
        <authorList>
            <person name="Varghese N."/>
            <person name="Submissions S."/>
        </authorList>
    </citation>
    <scope>NUCLEOTIDE SEQUENCE [LARGE SCALE GENOMIC DNA]</scope>
    <source>
        <strain evidence="8">Nm76</strain>
    </source>
</reference>
<evidence type="ECO:0000256" key="5">
    <source>
        <dbReference type="SAM" id="Phobius"/>
    </source>
</evidence>
<evidence type="ECO:0000313" key="7">
    <source>
        <dbReference type="EMBL" id="SEP03111.1"/>
    </source>
</evidence>
<feature type="domain" description="EamA" evidence="6">
    <location>
        <begin position="6"/>
        <end position="130"/>
    </location>
</feature>
<name>A0A1H8UIX4_9PROT</name>
<feature type="transmembrane region" description="Helical" evidence="5">
    <location>
        <begin position="86"/>
        <end position="107"/>
    </location>
</feature>
<organism evidence="7 8">
    <name type="scientific">Nitrosomonas oligotropha</name>
    <dbReference type="NCBI Taxonomy" id="42354"/>
    <lineage>
        <taxon>Bacteria</taxon>
        <taxon>Pseudomonadati</taxon>
        <taxon>Pseudomonadota</taxon>
        <taxon>Betaproteobacteria</taxon>
        <taxon>Nitrosomonadales</taxon>
        <taxon>Nitrosomonadaceae</taxon>
        <taxon>Nitrosomonas</taxon>
    </lineage>
</organism>
<proteinExistence type="predicted"/>
<dbReference type="RefSeq" id="WP_090322280.1">
    <property type="nucleotide sequence ID" value="NZ_FNOE01000040.1"/>
</dbReference>
<evidence type="ECO:0000256" key="2">
    <source>
        <dbReference type="ARBA" id="ARBA00022692"/>
    </source>
</evidence>